<comment type="caution">
    <text evidence="2">The sequence shown here is derived from an EMBL/GenBank/DDBJ whole genome shotgun (WGS) entry which is preliminary data.</text>
</comment>
<name>A0A9P7FQ28_9AGAR</name>
<sequence>MTELTIPPIPQEALEKFSEEAQAFILRLQRYKTEQHDLSVSQLSKYPQSKLGAVLILLYEQAGELRVLLTTRSKTLRTHPGQTALPGGRVDDCDANLIETAYREASEEVGLPLNSPDVHTVVLLEPSISIYKIVVTPVVAVLTRPSLLQELKAELNEVACIFTHPLRAILDPKVIKDQPLAEQGTEDWPYPEELHSTSDTPVPMLGNMIYRMHRFRSSASPIKGLTADILIKTAEIVFDQEPTYERYASGQLQTFRQFLHLLKELKI</sequence>
<dbReference type="GO" id="GO:0015938">
    <property type="term" value="P:coenzyme A catabolic process"/>
    <property type="evidence" value="ECO:0007669"/>
    <property type="project" value="TreeGrafter"/>
</dbReference>
<dbReference type="CDD" id="cd03426">
    <property type="entry name" value="NUDIX_CoAse_Nudt7"/>
    <property type="match status" value="1"/>
</dbReference>
<feature type="domain" description="Nudix hydrolase" evidence="1">
    <location>
        <begin position="49"/>
        <end position="186"/>
    </location>
</feature>
<reference evidence="2" key="2">
    <citation type="submission" date="2021-10" db="EMBL/GenBank/DDBJ databases">
        <title>Phylogenomics reveals ancestral predisposition of the termite-cultivated fungus Termitomyces towards a domesticated lifestyle.</title>
        <authorList>
            <person name="Auxier B."/>
            <person name="Grum-Grzhimaylo A."/>
            <person name="Cardenas M.E."/>
            <person name="Lodge J.D."/>
            <person name="Laessoe T."/>
            <person name="Pedersen O."/>
            <person name="Smith M.E."/>
            <person name="Kuyper T.W."/>
            <person name="Franco-Molano E.A."/>
            <person name="Baroni T.J."/>
            <person name="Aanen D.K."/>
        </authorList>
    </citation>
    <scope>NUCLEOTIDE SEQUENCE</scope>
    <source>
        <strain evidence="2">D49</strain>
    </source>
</reference>
<dbReference type="OrthoDB" id="10260614at2759"/>
<organism evidence="2 3">
    <name type="scientific">Sphagnurus paluster</name>
    <dbReference type="NCBI Taxonomy" id="117069"/>
    <lineage>
        <taxon>Eukaryota</taxon>
        <taxon>Fungi</taxon>
        <taxon>Dikarya</taxon>
        <taxon>Basidiomycota</taxon>
        <taxon>Agaricomycotina</taxon>
        <taxon>Agaricomycetes</taxon>
        <taxon>Agaricomycetidae</taxon>
        <taxon>Agaricales</taxon>
        <taxon>Tricholomatineae</taxon>
        <taxon>Lyophyllaceae</taxon>
        <taxon>Sphagnurus</taxon>
    </lineage>
</organism>
<keyword evidence="3" id="KW-1185">Reference proteome</keyword>
<accession>A0A9P7FQ28</accession>
<dbReference type="EMBL" id="JABCKI010005978">
    <property type="protein sequence ID" value="KAG5636083.1"/>
    <property type="molecule type" value="Genomic_DNA"/>
</dbReference>
<gene>
    <name evidence="2" type="ORF">H0H81_009161</name>
</gene>
<dbReference type="InterPro" id="IPR015797">
    <property type="entry name" value="NUDIX_hydrolase-like_dom_sf"/>
</dbReference>
<dbReference type="InterPro" id="IPR045121">
    <property type="entry name" value="CoAse"/>
</dbReference>
<evidence type="ECO:0000259" key="1">
    <source>
        <dbReference type="PROSITE" id="PS51462"/>
    </source>
</evidence>
<dbReference type="PROSITE" id="PS51462">
    <property type="entry name" value="NUDIX"/>
    <property type="match status" value="1"/>
</dbReference>
<evidence type="ECO:0000313" key="3">
    <source>
        <dbReference type="Proteomes" id="UP000717328"/>
    </source>
</evidence>
<proteinExistence type="predicted"/>
<dbReference type="Proteomes" id="UP000717328">
    <property type="component" value="Unassembled WGS sequence"/>
</dbReference>
<protein>
    <recommendedName>
        <fullName evidence="1">Nudix hydrolase domain-containing protein</fullName>
    </recommendedName>
</protein>
<dbReference type="SUPFAM" id="SSF55811">
    <property type="entry name" value="Nudix"/>
    <property type="match status" value="1"/>
</dbReference>
<evidence type="ECO:0000313" key="2">
    <source>
        <dbReference type="EMBL" id="KAG5636083.1"/>
    </source>
</evidence>
<dbReference type="PANTHER" id="PTHR12992:SF45">
    <property type="entry name" value="NUDIX HYDROLASE DOMAIN-CONTAINING PROTEIN"/>
    <property type="match status" value="1"/>
</dbReference>
<dbReference type="Gene3D" id="3.90.79.10">
    <property type="entry name" value="Nucleoside Triphosphate Pyrophosphohydrolase"/>
    <property type="match status" value="1"/>
</dbReference>
<dbReference type="Pfam" id="PF00293">
    <property type="entry name" value="NUDIX"/>
    <property type="match status" value="1"/>
</dbReference>
<dbReference type="InterPro" id="IPR000086">
    <property type="entry name" value="NUDIX_hydrolase_dom"/>
</dbReference>
<dbReference type="AlphaFoldDB" id="A0A9P7FQ28"/>
<dbReference type="PANTHER" id="PTHR12992">
    <property type="entry name" value="NUDIX HYDROLASE"/>
    <property type="match status" value="1"/>
</dbReference>
<reference evidence="2" key="1">
    <citation type="submission" date="2021-02" db="EMBL/GenBank/DDBJ databases">
        <authorList>
            <person name="Nieuwenhuis M."/>
            <person name="Van De Peppel L.J.J."/>
        </authorList>
    </citation>
    <scope>NUCLEOTIDE SEQUENCE</scope>
    <source>
        <strain evidence="2">D49</strain>
    </source>
</reference>
<dbReference type="GO" id="GO:0010945">
    <property type="term" value="F:coenzyme A diphosphatase activity"/>
    <property type="evidence" value="ECO:0007669"/>
    <property type="project" value="InterPro"/>
</dbReference>